<dbReference type="SUPFAM" id="SSF52980">
    <property type="entry name" value="Restriction endonuclease-like"/>
    <property type="match status" value="1"/>
</dbReference>
<sequence length="1070" mass="116065">MPMAAPRRNRVLTIPAGAPFLKTLARALCDGKLDETFRYDPADPLSLADVTIFVPTRRSARVLRSEFVDLLGGRSAILPVIRPLGETDDDSGYFDIVAPEEMDLALPIGGTARLLELGRLILAWRNQLPKVVLDIHSESPLVAPASPADAIWLARALAELIDAMETEDRDWADLKGLQGGEHALWWQLTAEFLSIASAFWPARLEELRRSSPAKHRAAILTGEARRIALRDHKGPMIVAGSTGSVPAAAELIAAISRLPNGTIVLPGLDTVMPPEQWAMVGAEDFGGRADPASRSHPQFGLSRLLRKLGVERDEVEVIGDVDDDLAFRAAVISQALVPAEATDLWNRWRQTGAASDHLARAFADVSLIEAANEREEAVAIAIALRLALEKPGRNGGEAIAALITPDRALGRRVASELARFGILADDSAGSPLSGTPQGTLAQLLLEATLRPGDPVAIVGLLKHPLLRLGMPADELRYAVEALELLALRGGIGEMDVSTLAPLLDAQILAQKDDRHPPHWRSALDDAAVGAARDLAQRLAKAMEPLAGAFVRRRPDGRGLTAKLKLSDWAERTGKALEALAVDEIGNLAALWSGEAGEKLAALLSEVIETDGQMEADGPQWIDIVMALTTGEAVKPRSLANPRVFIFGTLEARLQSVDTMILGGLNEGSWPGQTVNNPFLSRTMKTDMGLEPPERRIGQLAHDFEMACGTRQLILSRSLRQGSTPTVASRWLQRLLALGGEVFGSQLRTRGAQYRAWATAIDTGESQPGAGRPAPKPPADLQPKSYSFSEVGRLRRDPYSVYARRILKLDPLAPFNEDPGASERGTLYHAIIEHYTREGHKPGTPIAKEAMQRIATELFDAERLPPHIDRVWRPRFMEVARAFLDWEKERAHDIRETLTEAGAGFEVPAAGIRVTGIADRIDIKGSGEADIVDYKTGLSPSVSQARSLLDPQLALEAAALQAGAFKKAGQRPADKLLYVRLRPGDRFREDKVNNEGGSANAKRPPKSAMDLAEEALDQLTRFVVTLRNGEVGFASRLVPMMQSDFGGEYDHLARVAEWSTADDDGEAETDD</sequence>
<name>A0A561Q8E1_9HYPH</name>
<protein>
    <submittedName>
        <fullName evidence="3">DNA helicase/exodeoxyribonuclease V subunit B</fullName>
    </submittedName>
</protein>
<evidence type="ECO:0000256" key="1">
    <source>
        <dbReference type="SAM" id="MobiDB-lite"/>
    </source>
</evidence>
<organism evidence="3 4">
    <name type="scientific">Neorhizobium alkalisoli</name>
    <dbReference type="NCBI Taxonomy" id="528178"/>
    <lineage>
        <taxon>Bacteria</taxon>
        <taxon>Pseudomonadati</taxon>
        <taxon>Pseudomonadota</taxon>
        <taxon>Alphaproteobacteria</taxon>
        <taxon>Hyphomicrobiales</taxon>
        <taxon>Rhizobiaceae</taxon>
        <taxon>Rhizobium/Agrobacterium group</taxon>
        <taxon>Neorhizobium</taxon>
    </lineage>
</organism>
<feature type="region of interest" description="Disordered" evidence="1">
    <location>
        <begin position="987"/>
        <end position="1006"/>
    </location>
</feature>
<gene>
    <name evidence="3" type="ORF">FHW37_11391</name>
</gene>
<dbReference type="NCBIfam" id="TIGR02786">
    <property type="entry name" value="addB_alphas"/>
    <property type="match status" value="1"/>
</dbReference>
<keyword evidence="3" id="KW-0547">Nucleotide-binding</keyword>
<evidence type="ECO:0000313" key="4">
    <source>
        <dbReference type="Proteomes" id="UP000320653"/>
    </source>
</evidence>
<dbReference type="InterPro" id="IPR014153">
    <property type="entry name" value="Ds_break_AddB"/>
</dbReference>
<keyword evidence="3" id="KW-0067">ATP-binding</keyword>
<dbReference type="GO" id="GO:0004386">
    <property type="term" value="F:helicase activity"/>
    <property type="evidence" value="ECO:0007669"/>
    <property type="project" value="UniProtKB-KW"/>
</dbReference>
<keyword evidence="4" id="KW-1185">Reference proteome</keyword>
<evidence type="ECO:0000259" key="2">
    <source>
        <dbReference type="Pfam" id="PF12705"/>
    </source>
</evidence>
<dbReference type="Gene3D" id="3.90.320.10">
    <property type="match status" value="1"/>
</dbReference>
<feature type="domain" description="PD-(D/E)XK endonuclease-like" evidence="2">
    <location>
        <begin position="785"/>
        <end position="1021"/>
    </location>
</feature>
<dbReference type="Pfam" id="PF12705">
    <property type="entry name" value="PDDEXK_1"/>
    <property type="match status" value="1"/>
</dbReference>
<dbReference type="EMBL" id="VIWP01000013">
    <property type="protein sequence ID" value="TWF46645.1"/>
    <property type="molecule type" value="Genomic_DNA"/>
</dbReference>
<accession>A0A561Q8E1</accession>
<keyword evidence="3" id="KW-0378">Hydrolase</keyword>
<dbReference type="InterPro" id="IPR011604">
    <property type="entry name" value="PDDEXK-like_dom_sf"/>
</dbReference>
<reference evidence="3 4" key="1">
    <citation type="submission" date="2019-06" db="EMBL/GenBank/DDBJ databases">
        <title>Sorghum-associated microbial communities from plants grown in Nebraska, USA.</title>
        <authorList>
            <person name="Schachtman D."/>
        </authorList>
    </citation>
    <scope>NUCLEOTIDE SEQUENCE [LARGE SCALE GENOMIC DNA]</scope>
    <source>
        <strain evidence="3 4">1225</strain>
    </source>
</reference>
<proteinExistence type="predicted"/>
<evidence type="ECO:0000313" key="3">
    <source>
        <dbReference type="EMBL" id="TWF46645.1"/>
    </source>
</evidence>
<dbReference type="SUPFAM" id="SSF52540">
    <property type="entry name" value="P-loop containing nucleoside triphosphate hydrolases"/>
    <property type="match status" value="1"/>
</dbReference>
<dbReference type="InterPro" id="IPR011335">
    <property type="entry name" value="Restrct_endonuc-II-like"/>
</dbReference>
<keyword evidence="3" id="KW-0347">Helicase</keyword>
<comment type="caution">
    <text evidence="3">The sequence shown here is derived from an EMBL/GenBank/DDBJ whole genome shotgun (WGS) entry which is preliminary data.</text>
</comment>
<feature type="region of interest" description="Disordered" evidence="1">
    <location>
        <begin position="762"/>
        <end position="786"/>
    </location>
</feature>
<dbReference type="AlphaFoldDB" id="A0A561Q8E1"/>
<dbReference type="InterPro" id="IPR038726">
    <property type="entry name" value="PDDEXK_AddAB-type"/>
</dbReference>
<dbReference type="Proteomes" id="UP000320653">
    <property type="component" value="Unassembled WGS sequence"/>
</dbReference>
<dbReference type="InterPro" id="IPR027417">
    <property type="entry name" value="P-loop_NTPase"/>
</dbReference>